<keyword evidence="1" id="KW-1133">Transmembrane helix</keyword>
<proteinExistence type="predicted"/>
<accession>A0A0K1RFG4</accession>
<sequence>MLACWAVMIGGELLHQALTTVALLMDPSQLIASAKEASKQTGAVSEAMSEGLLNVAVWGSVALMALVQLAILGLFAFALASISRQRKWAGTARRLLMVFSVFFALRALMVFAMRPAGTTVPLAFYAFDGVIQIMLGVAGALGLFYASQKESADWVDTGAGKNGAKGA</sequence>
<keyword evidence="1" id="KW-0812">Transmembrane</keyword>
<keyword evidence="3" id="KW-1185">Reference proteome</keyword>
<feature type="transmembrane region" description="Helical" evidence="1">
    <location>
        <begin position="56"/>
        <end position="83"/>
    </location>
</feature>
<evidence type="ECO:0000313" key="3">
    <source>
        <dbReference type="Proteomes" id="UP000060016"/>
    </source>
</evidence>
<dbReference type="Proteomes" id="UP000060016">
    <property type="component" value="Chromosome"/>
</dbReference>
<organism evidence="2 3">
    <name type="scientific">Corynebacterium riegelii</name>
    <dbReference type="NCBI Taxonomy" id="156976"/>
    <lineage>
        <taxon>Bacteria</taxon>
        <taxon>Bacillati</taxon>
        <taxon>Actinomycetota</taxon>
        <taxon>Actinomycetes</taxon>
        <taxon>Mycobacteriales</taxon>
        <taxon>Corynebacteriaceae</taxon>
        <taxon>Corynebacterium</taxon>
    </lineage>
</organism>
<reference evidence="2 3" key="1">
    <citation type="submission" date="2015-08" db="EMBL/GenBank/DDBJ databases">
        <authorList>
            <person name="Babu N.S."/>
            <person name="Beckwith C.J."/>
            <person name="Beseler K.G."/>
            <person name="Brison A."/>
            <person name="Carone J.V."/>
            <person name="Caskin T.P."/>
            <person name="Diamond M."/>
            <person name="Durham M.E."/>
            <person name="Foxe J.M."/>
            <person name="Go M."/>
            <person name="Henderson B.A."/>
            <person name="Jones I.B."/>
            <person name="McGettigan J.A."/>
            <person name="Micheletti S.J."/>
            <person name="Nasrallah M.E."/>
            <person name="Ortiz D."/>
            <person name="Piller C.R."/>
            <person name="Privatt S.R."/>
            <person name="Schneider S.L."/>
            <person name="Sharp S."/>
            <person name="Smith T.C."/>
            <person name="Stanton J.D."/>
            <person name="Ullery H.E."/>
            <person name="Wilson R.J."/>
            <person name="Serrano M.G."/>
            <person name="Buck G."/>
            <person name="Lee V."/>
            <person name="Wang Y."/>
            <person name="Carvalho R."/>
            <person name="Voegtly L."/>
            <person name="Shi R."/>
            <person name="Duckworth R."/>
            <person name="Johnson A."/>
            <person name="Loviza R."/>
            <person name="Walstead R."/>
            <person name="Shah Z."/>
            <person name="Kiflezghi M."/>
            <person name="Wade K."/>
            <person name="Ball S.L."/>
            <person name="Bradley K.W."/>
            <person name="Asai D.J."/>
            <person name="Bowman C.A."/>
            <person name="Russell D.A."/>
            <person name="Pope W.H."/>
            <person name="Jacobs-Sera D."/>
            <person name="Hendrix R.W."/>
            <person name="Hatfull G.F."/>
        </authorList>
    </citation>
    <scope>NUCLEOTIDE SEQUENCE [LARGE SCALE GENOMIC DNA]</scope>
    <source>
        <strain evidence="2 3">PUDD_83A45</strain>
    </source>
</reference>
<gene>
    <name evidence="2" type="ORF">AK829_08700</name>
</gene>
<dbReference type="PATRIC" id="fig|156976.3.peg.1743"/>
<dbReference type="STRING" id="156976.AK829_08700"/>
<feature type="transmembrane region" description="Helical" evidence="1">
    <location>
        <begin position="122"/>
        <end position="146"/>
    </location>
</feature>
<feature type="transmembrane region" description="Helical" evidence="1">
    <location>
        <begin position="95"/>
        <end position="116"/>
    </location>
</feature>
<dbReference type="KEGG" id="crie:AK829_08700"/>
<dbReference type="EMBL" id="CP012342">
    <property type="protein sequence ID" value="AKV59951.1"/>
    <property type="molecule type" value="Genomic_DNA"/>
</dbReference>
<evidence type="ECO:0000256" key="1">
    <source>
        <dbReference type="SAM" id="Phobius"/>
    </source>
</evidence>
<protein>
    <submittedName>
        <fullName evidence="2">Uncharacterized protein</fullName>
    </submittedName>
</protein>
<dbReference type="AlphaFoldDB" id="A0A0K1RFG4"/>
<name>A0A0K1RFG4_9CORY</name>
<keyword evidence="1" id="KW-0472">Membrane</keyword>
<evidence type="ECO:0000313" key="2">
    <source>
        <dbReference type="EMBL" id="AKV59951.1"/>
    </source>
</evidence>